<evidence type="ECO:0000256" key="2">
    <source>
        <dbReference type="ARBA" id="ARBA00008639"/>
    </source>
</evidence>
<comment type="cofactor">
    <cofactor evidence="1">
        <name>pyridoxal 5'-phosphate</name>
        <dbReference type="ChEBI" id="CHEBI:597326"/>
    </cofactor>
</comment>
<evidence type="ECO:0000256" key="1">
    <source>
        <dbReference type="ARBA" id="ARBA00001933"/>
    </source>
</evidence>
<dbReference type="Gene3D" id="3.40.50.1100">
    <property type="match status" value="2"/>
</dbReference>
<dbReference type="GO" id="GO:0019148">
    <property type="term" value="F:D-cysteine desulfhydrase activity"/>
    <property type="evidence" value="ECO:0007669"/>
    <property type="project" value="TreeGrafter"/>
</dbReference>
<dbReference type="InterPro" id="IPR036052">
    <property type="entry name" value="TrpB-like_PALP_sf"/>
</dbReference>
<evidence type="ECO:0000313" key="8">
    <source>
        <dbReference type="Proteomes" id="UP001165393"/>
    </source>
</evidence>
<dbReference type="SUPFAM" id="SSF53686">
    <property type="entry name" value="Tryptophan synthase beta subunit-like PLP-dependent enzymes"/>
    <property type="match status" value="1"/>
</dbReference>
<evidence type="ECO:0000259" key="6">
    <source>
        <dbReference type="Pfam" id="PF00291"/>
    </source>
</evidence>
<keyword evidence="3 5" id="KW-0663">Pyridoxal phosphate</keyword>
<protein>
    <submittedName>
        <fullName evidence="7">Pyridoxal-phosphate dependent enzyme</fullName>
    </submittedName>
</protein>
<dbReference type="PANTHER" id="PTHR43780">
    <property type="entry name" value="1-AMINOCYCLOPROPANE-1-CARBOXYLATE DEAMINASE-RELATED"/>
    <property type="match status" value="1"/>
</dbReference>
<comment type="similarity">
    <text evidence="2">Belongs to the ACC deaminase/D-cysteine desulfhydrase family.</text>
</comment>
<dbReference type="EMBL" id="JAMQGP010000001">
    <property type="protein sequence ID" value="MCM2678575.1"/>
    <property type="molecule type" value="Genomic_DNA"/>
</dbReference>
<accession>A0AA41W4F8</accession>
<dbReference type="AlphaFoldDB" id="A0AA41W4F8"/>
<dbReference type="InterPro" id="IPR001926">
    <property type="entry name" value="TrpB-like_PALP"/>
</dbReference>
<dbReference type="PANTHER" id="PTHR43780:SF2">
    <property type="entry name" value="1-AMINOCYCLOPROPANE-1-CARBOXYLATE DEAMINASE-RELATED"/>
    <property type="match status" value="1"/>
</dbReference>
<comment type="caution">
    <text evidence="7">The sequence shown here is derived from an EMBL/GenBank/DDBJ whole genome shotgun (WGS) entry which is preliminary data.</text>
</comment>
<gene>
    <name evidence="7" type="ORF">NAF29_02675</name>
</gene>
<organism evidence="7 8">
    <name type="scientific">Echinimonas agarilytica</name>
    <dbReference type="NCBI Taxonomy" id="1215918"/>
    <lineage>
        <taxon>Bacteria</taxon>
        <taxon>Pseudomonadati</taxon>
        <taxon>Pseudomonadota</taxon>
        <taxon>Gammaproteobacteria</taxon>
        <taxon>Alteromonadales</taxon>
        <taxon>Echinimonadaceae</taxon>
        <taxon>Echinimonas</taxon>
    </lineage>
</organism>
<feature type="modified residue" description="N6-(pyridoxal phosphate)lysine" evidence="5">
    <location>
        <position position="45"/>
    </location>
</feature>
<proteinExistence type="inferred from homology"/>
<sequence>MNDSLIPNIHSPLIARIKYGFIAQHNARISILRDDLNHPIVSGNKLRKLHYPLRHAQSEGYSGVISLGGAYSNHLHALAYACLEQKLNCITVVRGEQTAELNNTLRDIESWGARIHFVSRSEYKHRHHAEWQDQLLQQLTPDHASWMFLPEGGSHTLSMQGFEDIFSAHTEHFDYIACAVGSGGTTAGLALAMAPHQRLIAVPAVRDSQLPKRVKQLIQDDSVFERIDWLTGYEWGGFAKFPNMLEQFVLEFTQQSGVLTDPVYTSKLVYAINDQLRLGQFDHSDEIMLYHSGGLQGWRGFLPKVSQEMRDCVAKFR</sequence>
<name>A0AA41W4F8_9GAMM</name>
<evidence type="ECO:0000256" key="3">
    <source>
        <dbReference type="ARBA" id="ARBA00022898"/>
    </source>
</evidence>
<dbReference type="Proteomes" id="UP001165393">
    <property type="component" value="Unassembled WGS sequence"/>
</dbReference>
<feature type="domain" description="Tryptophan synthase beta chain-like PALP" evidence="6">
    <location>
        <begin position="23"/>
        <end position="293"/>
    </location>
</feature>
<evidence type="ECO:0000256" key="4">
    <source>
        <dbReference type="PIRSR" id="PIRSR006278-1"/>
    </source>
</evidence>
<dbReference type="Pfam" id="PF00291">
    <property type="entry name" value="PALP"/>
    <property type="match status" value="1"/>
</dbReference>
<evidence type="ECO:0000256" key="5">
    <source>
        <dbReference type="PIRSR" id="PIRSR006278-2"/>
    </source>
</evidence>
<dbReference type="InterPro" id="IPR027278">
    <property type="entry name" value="ACCD_DCysDesulf"/>
</dbReference>
<dbReference type="RefSeq" id="WP_251259938.1">
    <property type="nucleotide sequence ID" value="NZ_JAMQGP010000001.1"/>
</dbReference>
<keyword evidence="8" id="KW-1185">Reference proteome</keyword>
<reference evidence="7 8" key="1">
    <citation type="journal article" date="2013" name="Antonie Van Leeuwenhoek">
        <title>Echinimonas agarilytica gen. nov., sp. nov., a new gammaproteobacterium isolated from the sea urchin Strongylocentrotus intermedius.</title>
        <authorList>
            <person name="Nedashkovskaya O.I."/>
            <person name="Stenkova A.M."/>
            <person name="Zhukova N.V."/>
            <person name="Van Trappen S."/>
            <person name="Lee J.S."/>
            <person name="Kim S.B."/>
        </authorList>
    </citation>
    <scope>NUCLEOTIDE SEQUENCE [LARGE SCALE GENOMIC DNA]</scope>
    <source>
        <strain evidence="7 8">KMM 6351</strain>
    </source>
</reference>
<feature type="active site" description="Nucleophile" evidence="4">
    <location>
        <position position="72"/>
    </location>
</feature>
<evidence type="ECO:0000313" key="7">
    <source>
        <dbReference type="EMBL" id="MCM2678575.1"/>
    </source>
</evidence>
<dbReference type="PIRSF" id="PIRSF006278">
    <property type="entry name" value="ACCD_DCysDesulf"/>
    <property type="match status" value="1"/>
</dbReference>